<organism evidence="1">
    <name type="scientific">Arundo donax</name>
    <name type="common">Giant reed</name>
    <name type="synonym">Donax arundinaceus</name>
    <dbReference type="NCBI Taxonomy" id="35708"/>
    <lineage>
        <taxon>Eukaryota</taxon>
        <taxon>Viridiplantae</taxon>
        <taxon>Streptophyta</taxon>
        <taxon>Embryophyta</taxon>
        <taxon>Tracheophyta</taxon>
        <taxon>Spermatophyta</taxon>
        <taxon>Magnoliopsida</taxon>
        <taxon>Liliopsida</taxon>
        <taxon>Poales</taxon>
        <taxon>Poaceae</taxon>
        <taxon>PACMAD clade</taxon>
        <taxon>Arundinoideae</taxon>
        <taxon>Arundineae</taxon>
        <taxon>Arundo</taxon>
    </lineage>
</organism>
<reference evidence="1" key="2">
    <citation type="journal article" date="2015" name="Data Brief">
        <title>Shoot transcriptome of the giant reed, Arundo donax.</title>
        <authorList>
            <person name="Barrero R.A."/>
            <person name="Guerrero F.D."/>
            <person name="Moolhuijzen P."/>
            <person name="Goolsby J.A."/>
            <person name="Tidwell J."/>
            <person name="Bellgard S.E."/>
            <person name="Bellgard M.I."/>
        </authorList>
    </citation>
    <scope>NUCLEOTIDE SEQUENCE</scope>
    <source>
        <tissue evidence="1">Shoot tissue taken approximately 20 cm above the soil surface</tissue>
    </source>
</reference>
<accession>A0A0A9FEV1</accession>
<reference evidence="1" key="1">
    <citation type="submission" date="2014-09" db="EMBL/GenBank/DDBJ databases">
        <authorList>
            <person name="Magalhaes I.L.F."/>
            <person name="Oliveira U."/>
            <person name="Santos F.R."/>
            <person name="Vidigal T.H.D.A."/>
            <person name="Brescovit A.D."/>
            <person name="Santos A.J."/>
        </authorList>
    </citation>
    <scope>NUCLEOTIDE SEQUENCE</scope>
    <source>
        <tissue evidence="1">Shoot tissue taken approximately 20 cm above the soil surface</tissue>
    </source>
</reference>
<name>A0A0A9FEV1_ARUDO</name>
<dbReference type="AlphaFoldDB" id="A0A0A9FEV1"/>
<protein>
    <submittedName>
        <fullName evidence="1">Uncharacterized protein</fullName>
    </submittedName>
</protein>
<evidence type="ECO:0000313" key="1">
    <source>
        <dbReference type="EMBL" id="JAE09759.1"/>
    </source>
</evidence>
<sequence length="41" mass="4965">MNLAYFPFLKIGHKFWNSERPLRKSIMYMVQLMRNKASSDD</sequence>
<proteinExistence type="predicted"/>
<dbReference type="EMBL" id="GBRH01188137">
    <property type="protein sequence ID" value="JAE09759.1"/>
    <property type="molecule type" value="Transcribed_RNA"/>
</dbReference>